<evidence type="ECO:0000313" key="2">
    <source>
        <dbReference type="Proteomes" id="UP000287651"/>
    </source>
</evidence>
<dbReference type="Proteomes" id="UP000287651">
    <property type="component" value="Unassembled WGS sequence"/>
</dbReference>
<reference evidence="1 2" key="1">
    <citation type="journal article" date="2014" name="Agronomy (Basel)">
        <title>A Draft Genome Sequence for Ensete ventricosum, the Drought-Tolerant Tree Against Hunger.</title>
        <authorList>
            <person name="Harrison J."/>
            <person name="Moore K.A."/>
            <person name="Paszkiewicz K."/>
            <person name="Jones T."/>
            <person name="Grant M."/>
            <person name="Ambacheew D."/>
            <person name="Muzemil S."/>
            <person name="Studholme D.J."/>
        </authorList>
    </citation>
    <scope>NUCLEOTIDE SEQUENCE [LARGE SCALE GENOMIC DNA]</scope>
</reference>
<dbReference type="AlphaFoldDB" id="A0A444EZT5"/>
<evidence type="ECO:0000313" key="1">
    <source>
        <dbReference type="EMBL" id="RRT55513.1"/>
    </source>
</evidence>
<protein>
    <submittedName>
        <fullName evidence="1">Uncharacterized protein</fullName>
    </submittedName>
</protein>
<proteinExistence type="predicted"/>
<sequence length="76" mass="8047">MGVVLEIGDVAMGEGEERDTSPIVVPWEGKGSSMRSELVLEALKAPGSCEAMISRRILGNISSIGNPESESTLERS</sequence>
<organism evidence="1 2">
    <name type="scientific">Ensete ventricosum</name>
    <name type="common">Abyssinian banana</name>
    <name type="synonym">Musa ensete</name>
    <dbReference type="NCBI Taxonomy" id="4639"/>
    <lineage>
        <taxon>Eukaryota</taxon>
        <taxon>Viridiplantae</taxon>
        <taxon>Streptophyta</taxon>
        <taxon>Embryophyta</taxon>
        <taxon>Tracheophyta</taxon>
        <taxon>Spermatophyta</taxon>
        <taxon>Magnoliopsida</taxon>
        <taxon>Liliopsida</taxon>
        <taxon>Zingiberales</taxon>
        <taxon>Musaceae</taxon>
        <taxon>Ensete</taxon>
    </lineage>
</organism>
<name>A0A444EZT5_ENSVE</name>
<accession>A0A444EZT5</accession>
<dbReference type="EMBL" id="AMZH03010055">
    <property type="protein sequence ID" value="RRT55513.1"/>
    <property type="molecule type" value="Genomic_DNA"/>
</dbReference>
<gene>
    <name evidence="1" type="ORF">B296_00040995</name>
</gene>
<comment type="caution">
    <text evidence="1">The sequence shown here is derived from an EMBL/GenBank/DDBJ whole genome shotgun (WGS) entry which is preliminary data.</text>
</comment>